<dbReference type="EMBL" id="NMUH01000534">
    <property type="protein sequence ID" value="MQL80910.1"/>
    <property type="molecule type" value="Genomic_DNA"/>
</dbReference>
<feature type="region of interest" description="Disordered" evidence="1">
    <location>
        <begin position="62"/>
        <end position="93"/>
    </location>
</feature>
<evidence type="ECO:0000313" key="2">
    <source>
        <dbReference type="EMBL" id="MQL80910.1"/>
    </source>
</evidence>
<protein>
    <submittedName>
        <fullName evidence="2">Uncharacterized protein</fullName>
    </submittedName>
</protein>
<evidence type="ECO:0000313" key="3">
    <source>
        <dbReference type="Proteomes" id="UP000652761"/>
    </source>
</evidence>
<reference evidence="2" key="1">
    <citation type="submission" date="2017-07" db="EMBL/GenBank/DDBJ databases">
        <title>Taro Niue Genome Assembly and Annotation.</title>
        <authorList>
            <person name="Atibalentja N."/>
            <person name="Keating K."/>
            <person name="Fields C.J."/>
        </authorList>
    </citation>
    <scope>NUCLEOTIDE SEQUENCE</scope>
    <source>
        <strain evidence="2">Niue_2</strain>
        <tissue evidence="2">Leaf</tissue>
    </source>
</reference>
<name>A0A843UG85_COLES</name>
<dbReference type="Proteomes" id="UP000652761">
    <property type="component" value="Unassembled WGS sequence"/>
</dbReference>
<proteinExistence type="predicted"/>
<accession>A0A843UG85</accession>
<dbReference type="AlphaFoldDB" id="A0A843UG85"/>
<organism evidence="2 3">
    <name type="scientific">Colocasia esculenta</name>
    <name type="common">Wild taro</name>
    <name type="synonym">Arum esculentum</name>
    <dbReference type="NCBI Taxonomy" id="4460"/>
    <lineage>
        <taxon>Eukaryota</taxon>
        <taxon>Viridiplantae</taxon>
        <taxon>Streptophyta</taxon>
        <taxon>Embryophyta</taxon>
        <taxon>Tracheophyta</taxon>
        <taxon>Spermatophyta</taxon>
        <taxon>Magnoliopsida</taxon>
        <taxon>Liliopsida</taxon>
        <taxon>Araceae</taxon>
        <taxon>Aroideae</taxon>
        <taxon>Colocasieae</taxon>
        <taxon>Colocasia</taxon>
    </lineage>
</organism>
<gene>
    <name evidence="2" type="ORF">Taro_013374</name>
</gene>
<keyword evidence="3" id="KW-1185">Reference proteome</keyword>
<comment type="caution">
    <text evidence="2">The sequence shown here is derived from an EMBL/GenBank/DDBJ whole genome shotgun (WGS) entry which is preliminary data.</text>
</comment>
<evidence type="ECO:0000256" key="1">
    <source>
        <dbReference type="SAM" id="MobiDB-lite"/>
    </source>
</evidence>
<sequence>MLPRHPPLGKHPSPFPFVVFIYSLRTPCGPLYFISFGLHAPHTHTHAYTRTTFFRGLKATTKGTRAESPLPAGQWKEEERAHAHLPATRSLYG</sequence>